<keyword evidence="5" id="KW-0460">Magnesium</keyword>
<dbReference type="InterPro" id="IPR005225">
    <property type="entry name" value="Small_GTP-bd"/>
</dbReference>
<dbReference type="Gene3D" id="3.40.50.300">
    <property type="entry name" value="P-loop containing nucleotide triphosphate hydrolases"/>
    <property type="match status" value="1"/>
</dbReference>
<gene>
    <name evidence="7" type="ORF">SPHA_68731</name>
</gene>
<name>A0A812E5Z2_ACAPH</name>
<evidence type="ECO:0000313" key="7">
    <source>
        <dbReference type="EMBL" id="CAE1318218.1"/>
    </source>
</evidence>
<dbReference type="PROSITE" id="PS51417">
    <property type="entry name" value="ARF"/>
    <property type="match status" value="1"/>
</dbReference>
<evidence type="ECO:0000256" key="4">
    <source>
        <dbReference type="PIRSR" id="PIRSR606689-1"/>
    </source>
</evidence>
<evidence type="ECO:0000256" key="3">
    <source>
        <dbReference type="ARBA" id="ARBA00023134"/>
    </source>
</evidence>
<dbReference type="EMBL" id="CAHIKZ030005012">
    <property type="protein sequence ID" value="CAE1318218.1"/>
    <property type="molecule type" value="Genomic_DNA"/>
</dbReference>
<reference evidence="7" key="1">
    <citation type="submission" date="2021-01" db="EMBL/GenBank/DDBJ databases">
        <authorList>
            <person name="Li R."/>
            <person name="Bekaert M."/>
        </authorList>
    </citation>
    <scope>NUCLEOTIDE SEQUENCE</scope>
    <source>
        <strain evidence="7">Farmed</strain>
    </source>
</reference>
<dbReference type="PRINTS" id="PR00328">
    <property type="entry name" value="SAR1GTPBP"/>
</dbReference>
<dbReference type="FunFam" id="3.40.50.300:FF:000412">
    <property type="entry name" value="ADP-ribosylation factor 1"/>
    <property type="match status" value="1"/>
</dbReference>
<comment type="caution">
    <text evidence="7">The sequence shown here is derived from an EMBL/GenBank/DDBJ whole genome shotgun (WGS) entry which is preliminary data.</text>
</comment>
<dbReference type="NCBIfam" id="TIGR00231">
    <property type="entry name" value="small_GTP"/>
    <property type="match status" value="1"/>
</dbReference>
<comment type="similarity">
    <text evidence="1 6">Belongs to the small GTPase superfamily. Arf family.</text>
</comment>
<keyword evidence="3 4" id="KW-0342">GTP-binding</keyword>
<dbReference type="AlphaFoldDB" id="A0A812E5Z2"/>
<keyword evidence="8" id="KW-1185">Reference proteome</keyword>
<protein>
    <recommendedName>
        <fullName evidence="9">ADP-ribosylation factor-like protein</fullName>
    </recommendedName>
</protein>
<dbReference type="GO" id="GO:0030010">
    <property type="term" value="P:establishment of cell polarity"/>
    <property type="evidence" value="ECO:0007669"/>
    <property type="project" value="UniProtKB-ARBA"/>
</dbReference>
<feature type="binding site" evidence="4">
    <location>
        <begin position="105"/>
        <end position="108"/>
    </location>
    <ligand>
        <name>GTP</name>
        <dbReference type="ChEBI" id="CHEBI:37565"/>
    </ligand>
</feature>
<evidence type="ECO:0008006" key="9">
    <source>
        <dbReference type="Google" id="ProtNLM"/>
    </source>
</evidence>
<keyword evidence="2 4" id="KW-0547">Nucleotide-binding</keyword>
<dbReference type="InterPro" id="IPR006689">
    <property type="entry name" value="Small_GTPase_ARF/SAR"/>
</dbReference>
<evidence type="ECO:0000256" key="5">
    <source>
        <dbReference type="PIRSR" id="PIRSR606689-2"/>
    </source>
</evidence>
<dbReference type="Proteomes" id="UP000597762">
    <property type="component" value="Unassembled WGS sequence"/>
</dbReference>
<dbReference type="SMART" id="SM00178">
    <property type="entry name" value="SAR"/>
    <property type="match status" value="1"/>
</dbReference>
<dbReference type="SUPFAM" id="SSF52540">
    <property type="entry name" value="P-loop containing nucleoside triphosphate hydrolases"/>
    <property type="match status" value="1"/>
</dbReference>
<dbReference type="GO" id="GO:0005525">
    <property type="term" value="F:GTP binding"/>
    <property type="evidence" value="ECO:0007669"/>
    <property type="project" value="UniProtKB-KW"/>
</dbReference>
<feature type="binding site" evidence="5">
    <location>
        <position position="10"/>
    </location>
    <ligand>
        <name>Mg(2+)</name>
        <dbReference type="ChEBI" id="CHEBI:18420"/>
    </ligand>
</feature>
<dbReference type="OrthoDB" id="6228084at2759"/>
<dbReference type="InterPro" id="IPR024156">
    <property type="entry name" value="Small_GTPase_ARF"/>
</dbReference>
<sequence length="178" mass="19769">MLGLDSAGKTTMLYRLKTDQHMLSVPTLGFNVEKIVSEGNSFVIWDVGGQKKIRSLWTYYYENCQGLIYVVDSSDRVRLNENRCELINILKHPQMKTVPIVILANKQDIPGSMSSSVLSDHLCLREILQGHSWFVQGCCAVNGDGLVGAIAVLSGLIKQNQNTKPNTGKSKKKSKQKT</sequence>
<dbReference type="PANTHER" id="PTHR11711">
    <property type="entry name" value="ADP RIBOSYLATION FACTOR-RELATED"/>
    <property type="match status" value="1"/>
</dbReference>
<feature type="binding site" evidence="4">
    <location>
        <begin position="3"/>
        <end position="10"/>
    </location>
    <ligand>
        <name>GTP</name>
        <dbReference type="ChEBI" id="CHEBI:37565"/>
    </ligand>
</feature>
<organism evidence="7 8">
    <name type="scientific">Acanthosepion pharaonis</name>
    <name type="common">Pharaoh cuttlefish</name>
    <name type="synonym">Sepia pharaonis</name>
    <dbReference type="NCBI Taxonomy" id="158019"/>
    <lineage>
        <taxon>Eukaryota</taxon>
        <taxon>Metazoa</taxon>
        <taxon>Spiralia</taxon>
        <taxon>Lophotrochozoa</taxon>
        <taxon>Mollusca</taxon>
        <taxon>Cephalopoda</taxon>
        <taxon>Coleoidea</taxon>
        <taxon>Decapodiformes</taxon>
        <taxon>Sepiida</taxon>
        <taxon>Sepiina</taxon>
        <taxon>Sepiidae</taxon>
        <taxon>Acanthosepion</taxon>
    </lineage>
</organism>
<evidence type="ECO:0000313" key="8">
    <source>
        <dbReference type="Proteomes" id="UP000597762"/>
    </source>
</evidence>
<evidence type="ECO:0000256" key="1">
    <source>
        <dbReference type="ARBA" id="ARBA00010290"/>
    </source>
</evidence>
<keyword evidence="5" id="KW-0479">Metal-binding</keyword>
<dbReference type="InterPro" id="IPR027417">
    <property type="entry name" value="P-loop_NTPase"/>
</dbReference>
<proteinExistence type="inferred from homology"/>
<feature type="binding site" evidence="4">
    <location>
        <position position="49"/>
    </location>
    <ligand>
        <name>GTP</name>
        <dbReference type="ChEBI" id="CHEBI:37565"/>
    </ligand>
</feature>
<dbReference type="GO" id="GO:0003924">
    <property type="term" value="F:GTPase activity"/>
    <property type="evidence" value="ECO:0007669"/>
    <property type="project" value="InterPro"/>
</dbReference>
<evidence type="ECO:0000256" key="6">
    <source>
        <dbReference type="RuleBase" id="RU003925"/>
    </source>
</evidence>
<dbReference type="CDD" id="cd00878">
    <property type="entry name" value="Arf_Arl"/>
    <property type="match status" value="1"/>
</dbReference>
<accession>A0A812E5Z2</accession>
<evidence type="ECO:0000256" key="2">
    <source>
        <dbReference type="ARBA" id="ARBA00022741"/>
    </source>
</evidence>
<feature type="binding site" evidence="5">
    <location>
        <position position="27"/>
    </location>
    <ligand>
        <name>Mg(2+)</name>
        <dbReference type="ChEBI" id="CHEBI:18420"/>
    </ligand>
</feature>
<dbReference type="SMART" id="SM00177">
    <property type="entry name" value="ARF"/>
    <property type="match status" value="1"/>
</dbReference>
<dbReference type="Pfam" id="PF00025">
    <property type="entry name" value="Arf"/>
    <property type="match status" value="1"/>
</dbReference>
<dbReference type="GO" id="GO:0046872">
    <property type="term" value="F:metal ion binding"/>
    <property type="evidence" value="ECO:0007669"/>
    <property type="project" value="UniProtKB-KW"/>
</dbReference>